<dbReference type="AlphaFoldDB" id="A0A550C6F9"/>
<evidence type="ECO:0000256" key="8">
    <source>
        <dbReference type="SAM" id="SignalP"/>
    </source>
</evidence>
<evidence type="ECO:0000256" key="6">
    <source>
        <dbReference type="PIRSR" id="PIRSR000137-2"/>
    </source>
</evidence>
<feature type="binding site" evidence="6">
    <location>
        <begin position="557"/>
        <end position="558"/>
    </location>
    <ligand>
        <name>FAD</name>
        <dbReference type="ChEBI" id="CHEBI:57692"/>
    </ligand>
</feature>
<keyword evidence="12" id="KW-1185">Reference proteome</keyword>
<evidence type="ECO:0000259" key="9">
    <source>
        <dbReference type="Pfam" id="PF00732"/>
    </source>
</evidence>
<feature type="domain" description="Glucose-methanol-choline oxidoreductase C-terminal" evidence="10">
    <location>
        <begin position="434"/>
        <end position="565"/>
    </location>
</feature>
<evidence type="ECO:0000256" key="2">
    <source>
        <dbReference type="ARBA" id="ARBA00010790"/>
    </source>
</evidence>
<dbReference type="PIRSF" id="PIRSF000137">
    <property type="entry name" value="Alcohol_oxidase"/>
    <property type="match status" value="1"/>
</dbReference>
<evidence type="ECO:0000313" key="11">
    <source>
        <dbReference type="EMBL" id="TRM60387.1"/>
    </source>
</evidence>
<feature type="domain" description="Glucose-methanol-choline oxidoreductase N-terminal" evidence="9">
    <location>
        <begin position="36"/>
        <end position="344"/>
    </location>
</feature>
<comment type="cofactor">
    <cofactor evidence="1 6">
        <name>FAD</name>
        <dbReference type="ChEBI" id="CHEBI:57692"/>
    </cofactor>
</comment>
<evidence type="ECO:0000256" key="5">
    <source>
        <dbReference type="PIRSR" id="PIRSR000137-1"/>
    </source>
</evidence>
<dbReference type="Pfam" id="PF05199">
    <property type="entry name" value="GMC_oxred_C"/>
    <property type="match status" value="1"/>
</dbReference>
<proteinExistence type="inferred from homology"/>
<dbReference type="Gene3D" id="3.50.50.60">
    <property type="entry name" value="FAD/NAD(P)-binding domain"/>
    <property type="match status" value="1"/>
</dbReference>
<accession>A0A550C6F9</accession>
<evidence type="ECO:0000313" key="12">
    <source>
        <dbReference type="Proteomes" id="UP000320762"/>
    </source>
</evidence>
<gene>
    <name evidence="11" type="ORF">BD626DRAFT_505201</name>
</gene>
<reference evidence="11 12" key="1">
    <citation type="journal article" date="2019" name="New Phytol.">
        <title>Comparative genomics reveals unique wood-decay strategies and fruiting body development in the Schizophyllaceae.</title>
        <authorList>
            <person name="Almasi E."/>
            <person name="Sahu N."/>
            <person name="Krizsan K."/>
            <person name="Balint B."/>
            <person name="Kovacs G.M."/>
            <person name="Kiss B."/>
            <person name="Cseklye J."/>
            <person name="Drula E."/>
            <person name="Henrissat B."/>
            <person name="Nagy I."/>
            <person name="Chovatia M."/>
            <person name="Adam C."/>
            <person name="LaButti K."/>
            <person name="Lipzen A."/>
            <person name="Riley R."/>
            <person name="Grigoriev I.V."/>
            <person name="Nagy L.G."/>
        </authorList>
    </citation>
    <scope>NUCLEOTIDE SEQUENCE [LARGE SCALE GENOMIC DNA]</scope>
    <source>
        <strain evidence="11 12">NL-1724</strain>
    </source>
</reference>
<organism evidence="11 12">
    <name type="scientific">Schizophyllum amplum</name>
    <dbReference type="NCBI Taxonomy" id="97359"/>
    <lineage>
        <taxon>Eukaryota</taxon>
        <taxon>Fungi</taxon>
        <taxon>Dikarya</taxon>
        <taxon>Basidiomycota</taxon>
        <taxon>Agaricomycotina</taxon>
        <taxon>Agaricomycetes</taxon>
        <taxon>Agaricomycetidae</taxon>
        <taxon>Agaricales</taxon>
        <taxon>Schizophyllaceae</taxon>
        <taxon>Schizophyllum</taxon>
    </lineage>
</organism>
<evidence type="ECO:0000259" key="10">
    <source>
        <dbReference type="Pfam" id="PF05199"/>
    </source>
</evidence>
<keyword evidence="4 6" id="KW-0274">FAD</keyword>
<dbReference type="SUPFAM" id="SSF51905">
    <property type="entry name" value="FAD/NAD(P)-binding domain"/>
    <property type="match status" value="1"/>
</dbReference>
<evidence type="ECO:0000256" key="4">
    <source>
        <dbReference type="ARBA" id="ARBA00022827"/>
    </source>
</evidence>
<evidence type="ECO:0000256" key="7">
    <source>
        <dbReference type="SAM" id="MobiDB-lite"/>
    </source>
</evidence>
<feature type="binding site" evidence="6">
    <location>
        <position position="262"/>
    </location>
    <ligand>
        <name>FAD</name>
        <dbReference type="ChEBI" id="CHEBI:57692"/>
    </ligand>
</feature>
<dbReference type="InterPro" id="IPR036188">
    <property type="entry name" value="FAD/NAD-bd_sf"/>
</dbReference>
<name>A0A550C6F9_9AGAR</name>
<dbReference type="GO" id="GO:0050660">
    <property type="term" value="F:flavin adenine dinucleotide binding"/>
    <property type="evidence" value="ECO:0007669"/>
    <property type="project" value="InterPro"/>
</dbReference>
<evidence type="ECO:0000256" key="1">
    <source>
        <dbReference type="ARBA" id="ARBA00001974"/>
    </source>
</evidence>
<dbReference type="PANTHER" id="PTHR11552:SF147">
    <property type="entry name" value="CHOLINE DEHYDROGENASE, MITOCHONDRIAL"/>
    <property type="match status" value="1"/>
</dbReference>
<keyword evidence="8" id="KW-0732">Signal</keyword>
<feature type="binding site" evidence="6">
    <location>
        <position position="115"/>
    </location>
    <ligand>
        <name>FAD</name>
        <dbReference type="ChEBI" id="CHEBI:57692"/>
    </ligand>
</feature>
<feature type="active site" description="Proton acceptor" evidence="5">
    <location>
        <position position="556"/>
    </location>
</feature>
<feature type="chain" id="PRO_5022182002" evidence="8">
    <location>
        <begin position="23"/>
        <end position="577"/>
    </location>
</feature>
<evidence type="ECO:0000256" key="3">
    <source>
        <dbReference type="ARBA" id="ARBA00022630"/>
    </source>
</evidence>
<dbReference type="InterPro" id="IPR000172">
    <property type="entry name" value="GMC_OxRdtase_N"/>
</dbReference>
<comment type="similarity">
    <text evidence="2">Belongs to the GMC oxidoreductase family.</text>
</comment>
<protein>
    <submittedName>
        <fullName evidence="11">Aryl-alcohol-oxidase from pleurotus Eryingii</fullName>
    </submittedName>
</protein>
<dbReference type="STRING" id="97359.A0A550C6F9"/>
<sequence>MALRTSALLFFCLLLLLQDCFAKILKSLEDLEGSKYDFIVVGAGTAGSVLANRLSEVSEWKVLVVEAGVDDEGILDVEVPFLGTNLPDTEVDWNFTSTPQAELFNRSVPLSRGYVPGGSSSINLMTWNRASNDFWDSLARLTNDSAWSWDAVEQYNRKASRLVPPADGHDTTGEVDPSVHGNGPVQVSLPGFPTELDNRVVASAQALGGRFRYNKDFNAGDMLGFGYVQSSIGNGERSSSATAYLHPALNRSNLDLLINTRVTRIVDSSTDASRVMTTVELAQSEDGPRTQLTATKEVILSAGVFGTPQLLMLSGIGPKAQLEALNISMILDSSEVGAGLTDHPLLANYYEVNSNSTFDAVLRDEDILAADLKEWEEERQGIPEDDHCRRGDPSSGPTSGNLEFLFINGFAPFGSTPVPTNGSFMTVLAAVVSPKSRGSLTLASASVWDAPLIDLGLYTDDYDVAAMLDGVHALRTFLDADPWKGYLVGLYGDIADATTDDALAIYARNNSITVNHACCTARAGPGGVLDADLRVNWVNGLRVVDASIYPQIPEAHPQAPTYIVAERAADLIKAVYL</sequence>
<dbReference type="Proteomes" id="UP000320762">
    <property type="component" value="Unassembled WGS sequence"/>
</dbReference>
<dbReference type="InterPro" id="IPR007867">
    <property type="entry name" value="GMC_OxRtase_C"/>
</dbReference>
<feature type="signal peptide" evidence="8">
    <location>
        <begin position="1"/>
        <end position="22"/>
    </location>
</feature>
<dbReference type="GO" id="GO:0016614">
    <property type="term" value="F:oxidoreductase activity, acting on CH-OH group of donors"/>
    <property type="evidence" value="ECO:0007669"/>
    <property type="project" value="InterPro"/>
</dbReference>
<dbReference type="PANTHER" id="PTHR11552">
    <property type="entry name" value="GLUCOSE-METHANOL-CHOLINE GMC OXIDOREDUCTASE"/>
    <property type="match status" value="1"/>
</dbReference>
<dbReference type="OrthoDB" id="269227at2759"/>
<feature type="active site" description="Proton donor" evidence="5">
    <location>
        <position position="516"/>
    </location>
</feature>
<dbReference type="EMBL" id="VDMD01000022">
    <property type="protein sequence ID" value="TRM60387.1"/>
    <property type="molecule type" value="Genomic_DNA"/>
</dbReference>
<dbReference type="Gene3D" id="3.30.560.10">
    <property type="entry name" value="Glucose Oxidase, domain 3"/>
    <property type="match status" value="1"/>
</dbReference>
<dbReference type="InterPro" id="IPR012132">
    <property type="entry name" value="GMC_OxRdtase"/>
</dbReference>
<dbReference type="SUPFAM" id="SSF54373">
    <property type="entry name" value="FAD-linked reductases, C-terminal domain"/>
    <property type="match status" value="1"/>
</dbReference>
<keyword evidence="3" id="KW-0285">Flavoprotein</keyword>
<comment type="caution">
    <text evidence="11">The sequence shown here is derived from an EMBL/GenBank/DDBJ whole genome shotgun (WGS) entry which is preliminary data.</text>
</comment>
<feature type="region of interest" description="Disordered" evidence="7">
    <location>
        <begin position="162"/>
        <end position="181"/>
    </location>
</feature>
<dbReference type="Pfam" id="PF00732">
    <property type="entry name" value="GMC_oxred_N"/>
    <property type="match status" value="1"/>
</dbReference>